<organism evidence="1 2">
    <name type="scientific">Flavobacterium litorale</name>
    <dbReference type="NCBI Taxonomy" id="2856519"/>
    <lineage>
        <taxon>Bacteria</taxon>
        <taxon>Pseudomonadati</taxon>
        <taxon>Bacteroidota</taxon>
        <taxon>Flavobacteriia</taxon>
        <taxon>Flavobacteriales</taxon>
        <taxon>Flavobacteriaceae</taxon>
        <taxon>Flavobacterium</taxon>
    </lineage>
</organism>
<evidence type="ECO:0000313" key="1">
    <source>
        <dbReference type="EMBL" id="QYJ67379.1"/>
    </source>
</evidence>
<evidence type="ECO:0008006" key="3">
    <source>
        <dbReference type="Google" id="ProtNLM"/>
    </source>
</evidence>
<dbReference type="PROSITE" id="PS51257">
    <property type="entry name" value="PROKAR_LIPOPROTEIN"/>
    <property type="match status" value="1"/>
</dbReference>
<dbReference type="InterPro" id="IPR038314">
    <property type="entry name" value="T6SS_sf"/>
</dbReference>
<dbReference type="RefSeq" id="WP_220639724.1">
    <property type="nucleotide sequence ID" value="NZ_CP080429.1"/>
</dbReference>
<dbReference type="Proteomes" id="UP000825381">
    <property type="component" value="Chromosome"/>
</dbReference>
<gene>
    <name evidence="1" type="ORF">K1I41_07315</name>
</gene>
<proteinExistence type="predicted"/>
<protein>
    <recommendedName>
        <fullName evidence="3">Lipoprotein</fullName>
    </recommendedName>
</protein>
<name>A0ABX8V3F4_9FLAO</name>
<dbReference type="Gene3D" id="1.20.120.1620">
    <property type="match status" value="1"/>
</dbReference>
<sequence length="135" mass="15796">MRKCLTFIFTIVIFLGCCKPKYQKFDYNKSTNPWIDAFKDRAFIACLRESYQIDDTIFKLIQKRDAFNPYDGLDLEAIKTANKLGTNIAKNIPEPSMCEGCDEGVNYYMATCLHYYKSSELDSLAKMEYERYLKQ</sequence>
<reference evidence="1 2" key="1">
    <citation type="submission" date="2021-07" db="EMBL/GenBank/DDBJ databases">
        <title>Flavobacterium WSW3-B6 sp.nov, isolated from seaweed.</title>
        <authorList>
            <person name="Muhammad N."/>
            <person name="Ho H."/>
            <person name="Lee Y.-J."/>
            <person name="Nguyen T."/>
            <person name="Ho J."/>
            <person name="Kim S.-G."/>
        </authorList>
    </citation>
    <scope>NUCLEOTIDE SEQUENCE [LARGE SCALE GENOMIC DNA]</scope>
    <source>
        <strain evidence="1 2">WSW3-B6</strain>
    </source>
</reference>
<evidence type="ECO:0000313" key="2">
    <source>
        <dbReference type="Proteomes" id="UP000825381"/>
    </source>
</evidence>
<accession>A0ABX8V3F4</accession>
<dbReference type="EMBL" id="CP080429">
    <property type="protein sequence ID" value="QYJ67379.1"/>
    <property type="molecule type" value="Genomic_DNA"/>
</dbReference>
<keyword evidence="2" id="KW-1185">Reference proteome</keyword>